<evidence type="ECO:0000256" key="1">
    <source>
        <dbReference type="ARBA" id="ARBA00022801"/>
    </source>
</evidence>
<dbReference type="PANTHER" id="PTHR43316:SF3">
    <property type="entry name" value="HALOACID DEHALOGENASE, TYPE II (AFU_ORTHOLOGUE AFUA_2G07750)-RELATED"/>
    <property type="match status" value="1"/>
</dbReference>
<dbReference type="GO" id="GO:0016787">
    <property type="term" value="F:hydrolase activity"/>
    <property type="evidence" value="ECO:0007669"/>
    <property type="project" value="UniProtKB-KW"/>
</dbReference>
<dbReference type="InterPro" id="IPR006439">
    <property type="entry name" value="HAD-SF_hydro_IA"/>
</dbReference>
<dbReference type="EMBL" id="SMFZ01000002">
    <property type="protein sequence ID" value="TCK20383.1"/>
    <property type="molecule type" value="Genomic_DNA"/>
</dbReference>
<accession>A0A4R1HHT5</accession>
<dbReference type="InterPro" id="IPR023214">
    <property type="entry name" value="HAD_sf"/>
</dbReference>
<evidence type="ECO:0000313" key="2">
    <source>
        <dbReference type="EMBL" id="TCK20383.1"/>
    </source>
</evidence>
<dbReference type="NCBIfam" id="TIGR01509">
    <property type="entry name" value="HAD-SF-IA-v3"/>
    <property type="match status" value="1"/>
</dbReference>
<dbReference type="SUPFAM" id="SSF56784">
    <property type="entry name" value="HAD-like"/>
    <property type="match status" value="1"/>
</dbReference>
<dbReference type="PANTHER" id="PTHR43316">
    <property type="entry name" value="HYDROLASE, HALOACID DELAHOGENASE-RELATED"/>
    <property type="match status" value="1"/>
</dbReference>
<protein>
    <submittedName>
        <fullName evidence="2">Putative hydrolase of the HAD superfamily</fullName>
    </submittedName>
</protein>
<dbReference type="Gene3D" id="3.40.50.1000">
    <property type="entry name" value="HAD superfamily/HAD-like"/>
    <property type="match status" value="1"/>
</dbReference>
<evidence type="ECO:0000313" key="3">
    <source>
        <dbReference type="Proteomes" id="UP000295560"/>
    </source>
</evidence>
<dbReference type="SFLD" id="SFLDG01129">
    <property type="entry name" value="C1.5:_HAD__Beta-PGM__Phosphata"/>
    <property type="match status" value="1"/>
</dbReference>
<sequence>MTGAARSASGTSIDAVVFDWGGTLTPWTAMDPRVGWSRYTEAVHPDDPERAAALAATLVDADFAHWMRVKDTAQAFGIGDVFTAVGVDTRTDGHHAGLDAYRDYWTATTHTRPEAGPTLEALRGRGMRLGVLSSTMWPGDWHEDWLRRDGVLDAFDARVWSSDLAWTKPHPEAFRAALDALGVSDPSRAVYVGDRPYDDVTGAHRAGMRTVFVPHSDIPAAQQVPTDVEPDAVAHDLADIPGLIAGW</sequence>
<organism evidence="2 3">
    <name type="scientific">Pseudonocardia endophytica</name>
    <dbReference type="NCBI Taxonomy" id="401976"/>
    <lineage>
        <taxon>Bacteria</taxon>
        <taxon>Bacillati</taxon>
        <taxon>Actinomycetota</taxon>
        <taxon>Actinomycetes</taxon>
        <taxon>Pseudonocardiales</taxon>
        <taxon>Pseudonocardiaceae</taxon>
        <taxon>Pseudonocardia</taxon>
    </lineage>
</organism>
<keyword evidence="1 2" id="KW-0378">Hydrolase</keyword>
<reference evidence="2 3" key="1">
    <citation type="submission" date="2019-03" db="EMBL/GenBank/DDBJ databases">
        <title>Sequencing the genomes of 1000 actinobacteria strains.</title>
        <authorList>
            <person name="Klenk H.-P."/>
        </authorList>
    </citation>
    <scope>NUCLEOTIDE SEQUENCE [LARGE SCALE GENOMIC DNA]</scope>
    <source>
        <strain evidence="2 3">DSM 44969</strain>
    </source>
</reference>
<dbReference type="NCBIfam" id="TIGR01549">
    <property type="entry name" value="HAD-SF-IA-v1"/>
    <property type="match status" value="1"/>
</dbReference>
<name>A0A4R1HHT5_PSEEN</name>
<proteinExistence type="predicted"/>
<dbReference type="PRINTS" id="PR00413">
    <property type="entry name" value="HADHALOGNASE"/>
</dbReference>
<dbReference type="InterPro" id="IPR036412">
    <property type="entry name" value="HAD-like_sf"/>
</dbReference>
<dbReference type="RefSeq" id="WP_243653688.1">
    <property type="nucleotide sequence ID" value="NZ_SMFZ01000002.1"/>
</dbReference>
<dbReference type="AlphaFoldDB" id="A0A4R1HHT5"/>
<dbReference type="Pfam" id="PF00702">
    <property type="entry name" value="Hydrolase"/>
    <property type="match status" value="1"/>
</dbReference>
<gene>
    <name evidence="2" type="ORF">EV378_4342</name>
</gene>
<comment type="caution">
    <text evidence="2">The sequence shown here is derived from an EMBL/GenBank/DDBJ whole genome shotgun (WGS) entry which is preliminary data.</text>
</comment>
<dbReference type="SFLD" id="SFLDS00003">
    <property type="entry name" value="Haloacid_Dehalogenase"/>
    <property type="match status" value="1"/>
</dbReference>
<keyword evidence="3" id="KW-1185">Reference proteome</keyword>
<dbReference type="InterPro" id="IPR051540">
    <property type="entry name" value="S-2-haloacid_dehalogenase"/>
</dbReference>
<dbReference type="Proteomes" id="UP000295560">
    <property type="component" value="Unassembled WGS sequence"/>
</dbReference>